<evidence type="ECO:0000256" key="1">
    <source>
        <dbReference type="SAM" id="Phobius"/>
    </source>
</evidence>
<proteinExistence type="predicted"/>
<dbReference type="AlphaFoldDB" id="A0A2G5D4X7"/>
<feature type="transmembrane region" description="Helical" evidence="1">
    <location>
        <begin position="6"/>
        <end position="27"/>
    </location>
</feature>
<dbReference type="Proteomes" id="UP000230069">
    <property type="component" value="Unassembled WGS sequence"/>
</dbReference>
<dbReference type="InParanoid" id="A0A2G5D4X7"/>
<accession>A0A2G5D4X7</accession>
<reference evidence="2 3" key="1">
    <citation type="submission" date="2017-09" db="EMBL/GenBank/DDBJ databases">
        <title>WGS assembly of Aquilegia coerulea Goldsmith.</title>
        <authorList>
            <person name="Hodges S."/>
            <person name="Kramer E."/>
            <person name="Nordborg M."/>
            <person name="Tomkins J."/>
            <person name="Borevitz J."/>
            <person name="Derieg N."/>
            <person name="Yan J."/>
            <person name="Mihaltcheva S."/>
            <person name="Hayes R.D."/>
            <person name="Rokhsar D."/>
        </authorList>
    </citation>
    <scope>NUCLEOTIDE SEQUENCE [LARGE SCALE GENOMIC DNA]</scope>
    <source>
        <strain evidence="3">cv. Goldsmith</strain>
    </source>
</reference>
<protein>
    <submittedName>
        <fullName evidence="2">Uncharacterized protein</fullName>
    </submittedName>
</protein>
<evidence type="ECO:0000313" key="2">
    <source>
        <dbReference type="EMBL" id="PIA38571.1"/>
    </source>
</evidence>
<evidence type="ECO:0000313" key="3">
    <source>
        <dbReference type="Proteomes" id="UP000230069"/>
    </source>
</evidence>
<keyword evidence="1" id="KW-0812">Transmembrane</keyword>
<organism evidence="2 3">
    <name type="scientific">Aquilegia coerulea</name>
    <name type="common">Rocky mountain columbine</name>
    <dbReference type="NCBI Taxonomy" id="218851"/>
    <lineage>
        <taxon>Eukaryota</taxon>
        <taxon>Viridiplantae</taxon>
        <taxon>Streptophyta</taxon>
        <taxon>Embryophyta</taxon>
        <taxon>Tracheophyta</taxon>
        <taxon>Spermatophyta</taxon>
        <taxon>Magnoliopsida</taxon>
        <taxon>Ranunculales</taxon>
        <taxon>Ranunculaceae</taxon>
        <taxon>Thalictroideae</taxon>
        <taxon>Aquilegia</taxon>
    </lineage>
</organism>
<keyword evidence="1" id="KW-1133">Transmembrane helix</keyword>
<sequence>MNFNILIFFFFFFSHYYHHYYSFSYYLSRFFTQLSFLNDFNDIDDLKEIKVKITSEEILNKARNHNI</sequence>
<gene>
    <name evidence="2" type="ORF">AQUCO_02700053v1</name>
</gene>
<keyword evidence="1" id="KW-0472">Membrane</keyword>
<dbReference type="EMBL" id="KZ305044">
    <property type="protein sequence ID" value="PIA38571.1"/>
    <property type="molecule type" value="Genomic_DNA"/>
</dbReference>
<keyword evidence="3" id="KW-1185">Reference proteome</keyword>
<name>A0A2G5D4X7_AQUCA</name>